<organism evidence="2 3">
    <name type="scientific">Ambispora leptoticha</name>
    <dbReference type="NCBI Taxonomy" id="144679"/>
    <lineage>
        <taxon>Eukaryota</taxon>
        <taxon>Fungi</taxon>
        <taxon>Fungi incertae sedis</taxon>
        <taxon>Mucoromycota</taxon>
        <taxon>Glomeromycotina</taxon>
        <taxon>Glomeromycetes</taxon>
        <taxon>Archaeosporales</taxon>
        <taxon>Ambisporaceae</taxon>
        <taxon>Ambispora</taxon>
    </lineage>
</organism>
<name>A0A9N9CZX4_9GLOM</name>
<feature type="compositionally biased region" description="Basic residues" evidence="1">
    <location>
        <begin position="16"/>
        <end position="33"/>
    </location>
</feature>
<reference evidence="2" key="1">
    <citation type="submission" date="2021-06" db="EMBL/GenBank/DDBJ databases">
        <authorList>
            <person name="Kallberg Y."/>
            <person name="Tangrot J."/>
            <person name="Rosling A."/>
        </authorList>
    </citation>
    <scope>NUCLEOTIDE SEQUENCE</scope>
    <source>
        <strain evidence="2">FL130A</strain>
    </source>
</reference>
<proteinExistence type="predicted"/>
<dbReference type="Proteomes" id="UP000789508">
    <property type="component" value="Unassembled WGS sequence"/>
</dbReference>
<dbReference type="OrthoDB" id="2488154at2759"/>
<evidence type="ECO:0000313" key="3">
    <source>
        <dbReference type="Proteomes" id="UP000789508"/>
    </source>
</evidence>
<dbReference type="AlphaFoldDB" id="A0A9N9CZX4"/>
<protein>
    <submittedName>
        <fullName evidence="2">9914_t:CDS:1</fullName>
    </submittedName>
</protein>
<dbReference type="EMBL" id="CAJVPS010005744">
    <property type="protein sequence ID" value="CAG8618019.1"/>
    <property type="molecule type" value="Genomic_DNA"/>
</dbReference>
<keyword evidence="3" id="KW-1185">Reference proteome</keyword>
<gene>
    <name evidence="2" type="ORF">ALEPTO_LOCUS8839</name>
</gene>
<feature type="compositionally biased region" description="Polar residues" evidence="1">
    <location>
        <begin position="37"/>
        <end position="49"/>
    </location>
</feature>
<comment type="caution">
    <text evidence="2">The sequence shown here is derived from an EMBL/GenBank/DDBJ whole genome shotgun (WGS) entry which is preliminary data.</text>
</comment>
<evidence type="ECO:0000256" key="1">
    <source>
        <dbReference type="SAM" id="MobiDB-lite"/>
    </source>
</evidence>
<feature type="region of interest" description="Disordered" evidence="1">
    <location>
        <begin position="1"/>
        <end position="73"/>
    </location>
</feature>
<sequence>MDASTSKRNVPVLSKSTKRNLRRKEQRRIKKARLAGPTNQSIDEGSTTPDSDDQGIAPDSTNNQADDERPEILYDPKKWGLGAVIAFRGRPRTPMPAPLIPSWVWSVVVCEA</sequence>
<accession>A0A9N9CZX4</accession>
<evidence type="ECO:0000313" key="2">
    <source>
        <dbReference type="EMBL" id="CAG8618019.1"/>
    </source>
</evidence>